<organism evidence="1 2">
    <name type="scientific">Protea cynaroides</name>
    <dbReference type="NCBI Taxonomy" id="273540"/>
    <lineage>
        <taxon>Eukaryota</taxon>
        <taxon>Viridiplantae</taxon>
        <taxon>Streptophyta</taxon>
        <taxon>Embryophyta</taxon>
        <taxon>Tracheophyta</taxon>
        <taxon>Spermatophyta</taxon>
        <taxon>Magnoliopsida</taxon>
        <taxon>Proteales</taxon>
        <taxon>Proteaceae</taxon>
        <taxon>Protea</taxon>
    </lineage>
</organism>
<reference evidence="1" key="1">
    <citation type="journal article" date="2023" name="Plant J.">
        <title>The genome of the king protea, Protea cynaroides.</title>
        <authorList>
            <person name="Chang J."/>
            <person name="Duong T.A."/>
            <person name="Schoeman C."/>
            <person name="Ma X."/>
            <person name="Roodt D."/>
            <person name="Barker N."/>
            <person name="Li Z."/>
            <person name="Van de Peer Y."/>
            <person name="Mizrachi E."/>
        </authorList>
    </citation>
    <scope>NUCLEOTIDE SEQUENCE</scope>
    <source>
        <tissue evidence="1">Young leaves</tissue>
    </source>
</reference>
<accession>A0A9Q0H575</accession>
<dbReference type="Proteomes" id="UP001141806">
    <property type="component" value="Unassembled WGS sequence"/>
</dbReference>
<evidence type="ECO:0000313" key="2">
    <source>
        <dbReference type="Proteomes" id="UP001141806"/>
    </source>
</evidence>
<evidence type="ECO:0000313" key="1">
    <source>
        <dbReference type="EMBL" id="KAJ4958493.1"/>
    </source>
</evidence>
<dbReference type="AlphaFoldDB" id="A0A9Q0H575"/>
<gene>
    <name evidence="1" type="ORF">NE237_025604</name>
</gene>
<comment type="caution">
    <text evidence="1">The sequence shown here is derived from an EMBL/GenBank/DDBJ whole genome shotgun (WGS) entry which is preliminary data.</text>
</comment>
<sequence length="139" mass="15445">MVSAGGGLPPVLLVPGAFVGGRGRGYGHGGSLQYTMVDSREEAFRFSADLKGIRVSRSLPMTEGVVSNRFLEPSSDLLEENRSANRVLTNPRALDNSRIAMSRVSTMFNVRLSRTLEAMEGLLYWQTYIRRGCLWFPCR</sequence>
<keyword evidence="2" id="KW-1185">Reference proteome</keyword>
<name>A0A9Q0H575_9MAGN</name>
<dbReference type="EMBL" id="JAMYWD010000010">
    <property type="protein sequence ID" value="KAJ4958493.1"/>
    <property type="molecule type" value="Genomic_DNA"/>
</dbReference>
<proteinExistence type="predicted"/>
<protein>
    <submittedName>
        <fullName evidence="1">Uncharacterized protein</fullName>
    </submittedName>
</protein>